<evidence type="ECO:0000313" key="3">
    <source>
        <dbReference type="Proteomes" id="UP000547209"/>
    </source>
</evidence>
<evidence type="ECO:0000256" key="1">
    <source>
        <dbReference type="SAM" id="Phobius"/>
    </source>
</evidence>
<keyword evidence="1" id="KW-1133">Transmembrane helix</keyword>
<feature type="transmembrane region" description="Helical" evidence="1">
    <location>
        <begin position="31"/>
        <end position="46"/>
    </location>
</feature>
<accession>A0A7X0RTI3</accession>
<name>A0A7X0RTI3_9BACL</name>
<proteinExistence type="predicted"/>
<evidence type="ECO:0000313" key="2">
    <source>
        <dbReference type="EMBL" id="MBB6673236.1"/>
    </source>
</evidence>
<dbReference type="AlphaFoldDB" id="A0A7X0RTI3"/>
<comment type="caution">
    <text evidence="2">The sequence shown here is derived from an EMBL/GenBank/DDBJ whole genome shotgun (WGS) entry which is preliminary data.</text>
</comment>
<dbReference type="Pfam" id="PF11117">
    <property type="entry name" value="DUF2626"/>
    <property type="match status" value="1"/>
</dbReference>
<organism evidence="2 3">
    <name type="scientific">Cohnella nanjingensis</name>
    <dbReference type="NCBI Taxonomy" id="1387779"/>
    <lineage>
        <taxon>Bacteria</taxon>
        <taxon>Bacillati</taxon>
        <taxon>Bacillota</taxon>
        <taxon>Bacilli</taxon>
        <taxon>Bacillales</taxon>
        <taxon>Paenibacillaceae</taxon>
        <taxon>Cohnella</taxon>
    </lineage>
</organism>
<sequence length="78" mass="9361">MARMFRVLGFWTLAIALMSFAGDMYEMSLLFFIQTAAFFLLGYLKFTERTYIFMFWGYMVIAFLGFTYWSVFEMSLPY</sequence>
<gene>
    <name evidence="2" type="ORF">H7C19_21405</name>
</gene>
<keyword evidence="3" id="KW-1185">Reference proteome</keyword>
<keyword evidence="1" id="KW-0472">Membrane</keyword>
<dbReference type="EMBL" id="JACJVP010000035">
    <property type="protein sequence ID" value="MBB6673236.1"/>
    <property type="molecule type" value="Genomic_DNA"/>
</dbReference>
<reference evidence="2 3" key="1">
    <citation type="submission" date="2020-08" db="EMBL/GenBank/DDBJ databases">
        <title>Cohnella phylogeny.</title>
        <authorList>
            <person name="Dunlap C."/>
        </authorList>
    </citation>
    <scope>NUCLEOTIDE SEQUENCE [LARGE SCALE GENOMIC DNA]</scope>
    <source>
        <strain evidence="2 3">DSM 28246</strain>
    </source>
</reference>
<dbReference type="InterPro" id="IPR020254">
    <property type="entry name" value="DUF2626"/>
</dbReference>
<feature type="transmembrane region" description="Helical" evidence="1">
    <location>
        <begin position="53"/>
        <end position="72"/>
    </location>
</feature>
<dbReference type="Proteomes" id="UP000547209">
    <property type="component" value="Unassembled WGS sequence"/>
</dbReference>
<protein>
    <submittedName>
        <fullName evidence="2">DUF2626 family protein</fullName>
    </submittedName>
</protein>
<dbReference type="RefSeq" id="WP_185671094.1">
    <property type="nucleotide sequence ID" value="NZ_JACJVP010000035.1"/>
</dbReference>
<keyword evidence="1" id="KW-0812">Transmembrane</keyword>